<protein>
    <submittedName>
        <fullName evidence="1">Uncharacterized protein</fullName>
    </submittedName>
</protein>
<comment type="caution">
    <text evidence="1">The sequence shown here is derived from an EMBL/GenBank/DDBJ whole genome shotgun (WGS) entry which is preliminary data.</text>
</comment>
<proteinExistence type="predicted"/>
<organism evidence="1 2">
    <name type="scientific">Levilactobacillus brevis</name>
    <name type="common">Lactobacillus brevis</name>
    <dbReference type="NCBI Taxonomy" id="1580"/>
    <lineage>
        <taxon>Bacteria</taxon>
        <taxon>Bacillati</taxon>
        <taxon>Bacillota</taxon>
        <taxon>Bacilli</taxon>
        <taxon>Lactobacillales</taxon>
        <taxon>Lactobacillaceae</taxon>
        <taxon>Levilactobacillus</taxon>
    </lineage>
</organism>
<dbReference type="RefSeq" id="WP_096109878.1">
    <property type="nucleotide sequence ID" value="NZ_CP021456.1"/>
</dbReference>
<sequence>MPVIPKITDVFVTIDITHPQTTIGLKNSNIFVKGDKESYKEYTYLGAVEADYPADTNVYKIAEQQFAQSPAPELVAVTTFTGDSTVKAQAPAPSGVTADATSDGATIKATPVTINEPGDDVPTTGIAKAGFDYFYNNWEFAILADYNKVDALALSNLIEHGGYDAKGYHILFLQFGEDNKNDATEFAANSRTWCFYHTDTDELYAAALAAAGAQGTIGQVSWKFVSDLANVTPETLPASDILALEKLGLICYVHKGNNDNQTDDKNAAGYYIDEVHGRDQIKATVEGNLQNTLNSAGKTPFDSVGLGMIAASLDSSMSLSYNAGIIATDPDTGKPMYSTHVPSVKEVGRFAIASRVLKDTTFGYTPSSAINTVYVHGNEQQWA</sequence>
<evidence type="ECO:0000313" key="2">
    <source>
        <dbReference type="Proteomes" id="UP000217918"/>
    </source>
</evidence>
<name>A0A2A3TXF0_LEVBR</name>
<reference evidence="1 2" key="1">
    <citation type="submission" date="2017-09" db="EMBL/GenBank/DDBJ databases">
        <title>Genome sequence of Lactobacillus brevis D7.</title>
        <authorList>
            <person name="Kwon M.-S."/>
            <person name="Lim S.K."/>
            <person name="Choi H.-J."/>
        </authorList>
    </citation>
    <scope>NUCLEOTIDE SEQUENCE [LARGE SCALE GENOMIC DNA]</scope>
    <source>
        <strain evidence="1 2">D7</strain>
    </source>
</reference>
<dbReference type="Proteomes" id="UP000217918">
    <property type="component" value="Unassembled WGS sequence"/>
</dbReference>
<evidence type="ECO:0000313" key="1">
    <source>
        <dbReference type="EMBL" id="PBQ23431.1"/>
    </source>
</evidence>
<accession>A0A2A3TXF0</accession>
<dbReference type="EMBL" id="NVYO01000001">
    <property type="protein sequence ID" value="PBQ23431.1"/>
    <property type="molecule type" value="Genomic_DNA"/>
</dbReference>
<gene>
    <name evidence="1" type="ORF">CNR29_05195</name>
</gene>
<dbReference type="AlphaFoldDB" id="A0A2A3TXF0"/>